<keyword evidence="5" id="KW-1185">Reference proteome</keyword>
<protein>
    <submittedName>
        <fullName evidence="4">Caffeoyl-CoA O-methyltransferase</fullName>
    </submittedName>
</protein>
<dbReference type="EMBL" id="LT607753">
    <property type="protein sequence ID" value="SCG43821.1"/>
    <property type="molecule type" value="Genomic_DNA"/>
</dbReference>
<proteinExistence type="predicted"/>
<name>A0A1C5HE75_9ACTN</name>
<dbReference type="InterPro" id="IPR029063">
    <property type="entry name" value="SAM-dependent_MTases_sf"/>
</dbReference>
<dbReference type="AlphaFoldDB" id="A0A1C5HE75"/>
<dbReference type="RefSeq" id="WP_088974955.1">
    <property type="nucleotide sequence ID" value="NZ_LT607753.1"/>
</dbReference>
<dbReference type="SUPFAM" id="SSF53335">
    <property type="entry name" value="S-adenosyl-L-methionine-dependent methyltransferases"/>
    <property type="match status" value="1"/>
</dbReference>
<dbReference type="GO" id="GO:0008757">
    <property type="term" value="F:S-adenosylmethionine-dependent methyltransferase activity"/>
    <property type="evidence" value="ECO:0007669"/>
    <property type="project" value="TreeGrafter"/>
</dbReference>
<evidence type="ECO:0000313" key="5">
    <source>
        <dbReference type="Proteomes" id="UP000198215"/>
    </source>
</evidence>
<dbReference type="InterPro" id="IPR050362">
    <property type="entry name" value="Cation-dep_OMT"/>
</dbReference>
<gene>
    <name evidence="4" type="ORF">GA0070614_1131</name>
</gene>
<evidence type="ECO:0000313" key="4">
    <source>
        <dbReference type="EMBL" id="SCG43821.1"/>
    </source>
</evidence>
<keyword evidence="1 4" id="KW-0489">Methyltransferase</keyword>
<reference evidence="5" key="1">
    <citation type="submission" date="2016-06" db="EMBL/GenBank/DDBJ databases">
        <authorList>
            <person name="Varghese N."/>
            <person name="Submissions Spin"/>
        </authorList>
    </citation>
    <scope>NUCLEOTIDE SEQUENCE [LARGE SCALE GENOMIC DNA]</scope>
    <source>
        <strain evidence="5">DSM 45161</strain>
    </source>
</reference>
<dbReference type="Gene3D" id="3.40.50.150">
    <property type="entry name" value="Vaccinia Virus protein VP39"/>
    <property type="match status" value="1"/>
</dbReference>
<evidence type="ECO:0000256" key="3">
    <source>
        <dbReference type="ARBA" id="ARBA00022691"/>
    </source>
</evidence>
<dbReference type="Pfam" id="PF01596">
    <property type="entry name" value="Methyltransf_3"/>
    <property type="match status" value="1"/>
</dbReference>
<dbReference type="PANTHER" id="PTHR10509:SF14">
    <property type="entry name" value="CAFFEOYL-COA O-METHYLTRANSFERASE 3-RELATED"/>
    <property type="match status" value="1"/>
</dbReference>
<keyword evidence="2 4" id="KW-0808">Transferase</keyword>
<evidence type="ECO:0000256" key="2">
    <source>
        <dbReference type="ARBA" id="ARBA00022679"/>
    </source>
</evidence>
<keyword evidence="3" id="KW-0949">S-adenosyl-L-methionine</keyword>
<organism evidence="4 5">
    <name type="scientific">Micromonospora coxensis</name>
    <dbReference type="NCBI Taxonomy" id="356852"/>
    <lineage>
        <taxon>Bacteria</taxon>
        <taxon>Bacillati</taxon>
        <taxon>Actinomycetota</taxon>
        <taxon>Actinomycetes</taxon>
        <taxon>Micromonosporales</taxon>
        <taxon>Micromonosporaceae</taxon>
        <taxon>Micromonospora</taxon>
    </lineage>
</organism>
<dbReference type="GO" id="GO:0032259">
    <property type="term" value="P:methylation"/>
    <property type="evidence" value="ECO:0007669"/>
    <property type="project" value="UniProtKB-KW"/>
</dbReference>
<evidence type="ECO:0000256" key="1">
    <source>
        <dbReference type="ARBA" id="ARBA00022603"/>
    </source>
</evidence>
<dbReference type="GO" id="GO:0008171">
    <property type="term" value="F:O-methyltransferase activity"/>
    <property type="evidence" value="ECO:0007669"/>
    <property type="project" value="InterPro"/>
</dbReference>
<accession>A0A1C5HE75</accession>
<dbReference type="InterPro" id="IPR002935">
    <property type="entry name" value="SAM_O-MeTrfase"/>
</dbReference>
<dbReference type="OrthoDB" id="9799672at2"/>
<dbReference type="Proteomes" id="UP000198215">
    <property type="component" value="Chromosome I"/>
</dbReference>
<dbReference type="PROSITE" id="PS51682">
    <property type="entry name" value="SAM_OMT_I"/>
    <property type="match status" value="1"/>
</dbReference>
<sequence>MSNAGFAEVKHVPVNQAVQDYLARSSSPPDPALSGLVDATLAVGEAAGMMVTVEQAALLTILTRLVGARTAVDIGTFTGLSALAIARGLAPGGRVVTCDVTDRWTDIARAHWERAGVADRIDFRLGSAARTLRSLPADTVVDLVFIDADKMNYPTYYEAVLPLLRPGGLLLADNVLLDGYVLDPELAEPGLPRRAAQTLRAFNATLAADDRFETVMLPIADGLTIARRR</sequence>
<dbReference type="PANTHER" id="PTHR10509">
    <property type="entry name" value="O-METHYLTRANSFERASE-RELATED"/>
    <property type="match status" value="1"/>
</dbReference>